<evidence type="ECO:0000313" key="3">
    <source>
        <dbReference type="EMBL" id="TWH17039.1"/>
    </source>
</evidence>
<dbReference type="InterPro" id="IPR006059">
    <property type="entry name" value="SBP"/>
</dbReference>
<accession>A0A562E560</accession>
<evidence type="ECO:0000313" key="4">
    <source>
        <dbReference type="Proteomes" id="UP000317573"/>
    </source>
</evidence>
<organism evidence="3 4">
    <name type="scientific">Rhodococcus rhodochrous J45</name>
    <dbReference type="NCBI Taxonomy" id="935266"/>
    <lineage>
        <taxon>Bacteria</taxon>
        <taxon>Bacillati</taxon>
        <taxon>Actinomycetota</taxon>
        <taxon>Actinomycetes</taxon>
        <taxon>Mycobacteriales</taxon>
        <taxon>Nocardiaceae</taxon>
        <taxon>Rhodococcus</taxon>
    </lineage>
</organism>
<gene>
    <name evidence="3" type="ORF">L618_000200001200</name>
</gene>
<sequence>MRFPSLRRSLAGIGIAAVTFAAAACGSGTTEVSAEDLGPAGDSAWEELVEAAKQEGSVTYLTGQPTDNLQELAARFESVYGIGVEIVRDNDANLQTKLAAEAETGRHTADVIATASRPWVDTRLAEDYFVPVTGPAFDAAEFDREKFLRDDDRIFLSSAAVLTYGWNTSRVPDGVDGYEDLLDPALADGKIGVMLPVSSAIVDFYDFLGDTVSPDYVEKLAGQKPRTYPGAQAMAQALTSGEIAAAIYTMPLTAEKEAGAPVDSGLPSPVFGAPFLTGIPATAPHPNAAQLFANFLVTKAGQEAVADRAGSVLPDISTAATSADDIWVNSRVVTADETEAFRAEFAQLFGSSQ</sequence>
<reference evidence="3 4" key="1">
    <citation type="submission" date="2019-07" db="EMBL/GenBank/DDBJ databases">
        <title>Genome sequencing of lignin-degrading bacterial isolates.</title>
        <authorList>
            <person name="Gladden J."/>
        </authorList>
    </citation>
    <scope>NUCLEOTIDE SEQUENCE [LARGE SCALE GENOMIC DNA]</scope>
    <source>
        <strain evidence="3 4">J45</strain>
    </source>
</reference>
<dbReference type="AlphaFoldDB" id="A0A562E560"/>
<dbReference type="Pfam" id="PF13416">
    <property type="entry name" value="SBP_bac_8"/>
    <property type="match status" value="1"/>
</dbReference>
<dbReference type="Proteomes" id="UP000317573">
    <property type="component" value="Unassembled WGS sequence"/>
</dbReference>
<dbReference type="EMBL" id="VLJT01000017">
    <property type="protein sequence ID" value="TWH17039.1"/>
    <property type="molecule type" value="Genomic_DNA"/>
</dbReference>
<feature type="signal peptide" evidence="2">
    <location>
        <begin position="1"/>
        <end position="23"/>
    </location>
</feature>
<comment type="caution">
    <text evidence="3">The sequence shown here is derived from an EMBL/GenBank/DDBJ whole genome shotgun (WGS) entry which is preliminary data.</text>
</comment>
<proteinExistence type="predicted"/>
<evidence type="ECO:0000256" key="1">
    <source>
        <dbReference type="ARBA" id="ARBA00022729"/>
    </source>
</evidence>
<dbReference type="PANTHER" id="PTHR30006">
    <property type="entry name" value="THIAMINE-BINDING PERIPLASMIC PROTEIN-RELATED"/>
    <property type="match status" value="1"/>
</dbReference>
<protein>
    <submittedName>
        <fullName evidence="3">Iron(III) transport system substrate-binding protein</fullName>
    </submittedName>
</protein>
<dbReference type="Gene3D" id="3.40.190.10">
    <property type="entry name" value="Periplasmic binding protein-like II"/>
    <property type="match status" value="2"/>
</dbReference>
<feature type="chain" id="PRO_5021724138" evidence="2">
    <location>
        <begin position="24"/>
        <end position="353"/>
    </location>
</feature>
<keyword evidence="1 2" id="KW-0732">Signal</keyword>
<dbReference type="RefSeq" id="WP_145691699.1">
    <property type="nucleotide sequence ID" value="NZ_VLJT01000017.1"/>
</dbReference>
<name>A0A562E560_RHORH</name>
<dbReference type="SUPFAM" id="SSF53850">
    <property type="entry name" value="Periplasmic binding protein-like II"/>
    <property type="match status" value="1"/>
</dbReference>
<dbReference type="PROSITE" id="PS51257">
    <property type="entry name" value="PROKAR_LIPOPROTEIN"/>
    <property type="match status" value="1"/>
</dbReference>
<evidence type="ECO:0000256" key="2">
    <source>
        <dbReference type="SAM" id="SignalP"/>
    </source>
</evidence>